<dbReference type="GO" id="GO:0003677">
    <property type="term" value="F:DNA binding"/>
    <property type="evidence" value="ECO:0007669"/>
    <property type="project" value="InterPro"/>
</dbReference>
<organism evidence="4 5">
    <name type="scientific">Roseomonas gilardii</name>
    <dbReference type="NCBI Taxonomy" id="257708"/>
    <lineage>
        <taxon>Bacteria</taxon>
        <taxon>Pseudomonadati</taxon>
        <taxon>Pseudomonadota</taxon>
        <taxon>Alphaproteobacteria</taxon>
        <taxon>Acetobacterales</taxon>
        <taxon>Roseomonadaceae</taxon>
        <taxon>Roseomonas</taxon>
    </lineage>
</organism>
<dbReference type="GO" id="GO:0006313">
    <property type="term" value="P:DNA transposition"/>
    <property type="evidence" value="ECO:0007669"/>
    <property type="project" value="InterPro"/>
</dbReference>
<dbReference type="PANTHER" id="PTHR37936:SF3">
    <property type="entry name" value="TRANSPOSASE INSC FOR INSERTION ELEMENT IS2A-RELATED"/>
    <property type="match status" value="1"/>
</dbReference>
<accession>A0A1L7AN30</accession>
<evidence type="ECO:0000256" key="3">
    <source>
        <dbReference type="ARBA" id="ARBA00024308"/>
    </source>
</evidence>
<comment type="similarity">
    <text evidence="1">Belongs to the transposase 8 family.</text>
</comment>
<keyword evidence="4" id="KW-0614">Plasmid</keyword>
<dbReference type="SUPFAM" id="SSF46689">
    <property type="entry name" value="Homeodomain-like"/>
    <property type="match status" value="1"/>
</dbReference>
<dbReference type="Gene3D" id="1.10.10.10">
    <property type="entry name" value="Winged helix-like DNA-binding domain superfamily/Winged helix DNA-binding domain"/>
    <property type="match status" value="1"/>
</dbReference>
<dbReference type="InterPro" id="IPR002514">
    <property type="entry name" value="Transposase_8"/>
</dbReference>
<geneLocation type="plasmid" evidence="4 5">
    <name>1</name>
</geneLocation>
<dbReference type="PANTHER" id="PTHR37936">
    <property type="entry name" value="TRANSPOSASE INSC FOR INSERTION ELEMENT IS2A-RELATED"/>
    <property type="match status" value="1"/>
</dbReference>
<dbReference type="EMBL" id="CP015585">
    <property type="protein sequence ID" value="APT60185.1"/>
    <property type="molecule type" value="Genomic_DNA"/>
</dbReference>
<dbReference type="AlphaFoldDB" id="A0A1L7AN30"/>
<evidence type="ECO:0000256" key="1">
    <source>
        <dbReference type="ARBA" id="ARBA00009964"/>
    </source>
</evidence>
<keyword evidence="2" id="KW-0815">Transposition</keyword>
<dbReference type="InterPro" id="IPR009057">
    <property type="entry name" value="Homeodomain-like_sf"/>
</dbReference>
<reference evidence="4 5" key="1">
    <citation type="submission" date="2016-05" db="EMBL/GenBank/DDBJ databases">
        <title>Complete Genome and Methylome Analysis of Psychrotrophic Bacterial Isolates from Antarctic Lake Untersee.</title>
        <authorList>
            <person name="Fomenkov A."/>
            <person name="Akimov V.N."/>
            <person name="Vasilyeva L.V."/>
            <person name="Andersen D."/>
            <person name="Vincze T."/>
            <person name="Roberts R.J."/>
        </authorList>
    </citation>
    <scope>NUCLEOTIDE SEQUENCE [LARGE SCALE GENOMIC DNA]</scope>
    <source>
        <strain evidence="4 5">U14-5</strain>
        <plasmid evidence="5">Plasmid 1</plasmid>
    </source>
</reference>
<protein>
    <submittedName>
        <fullName evidence="4">Transposase</fullName>
    </submittedName>
</protein>
<gene>
    <name evidence="4" type="ORF">RGI145_22840</name>
</gene>
<evidence type="ECO:0000313" key="4">
    <source>
        <dbReference type="EMBL" id="APT60185.1"/>
    </source>
</evidence>
<dbReference type="Pfam" id="PF01527">
    <property type="entry name" value="HTH_Tnp_1"/>
    <property type="match status" value="1"/>
</dbReference>
<sequence length="133" mass="14844">MPNDPTRVEIITGRERRRRYNAEQKLRLVEETMQPGMTVSAVARLHGVSPSLLFGWRRRMSEGGKAAIQADDEVVAAGRLRELEGRICDLERLLGRKTMEVEILREALSVARGKKPVWQLPSPPLGGSGESRG</sequence>
<dbReference type="KEGG" id="rgi:RGI145_22840"/>
<evidence type="ECO:0000256" key="2">
    <source>
        <dbReference type="ARBA" id="ARBA00022578"/>
    </source>
</evidence>
<proteinExistence type="inferred from homology"/>
<comment type="function">
    <text evidence="3">Involved in the transposition of the insertion sequence IS2.</text>
</comment>
<dbReference type="InterPro" id="IPR036388">
    <property type="entry name" value="WH-like_DNA-bd_sf"/>
</dbReference>
<dbReference type="GO" id="GO:0004803">
    <property type="term" value="F:transposase activity"/>
    <property type="evidence" value="ECO:0007669"/>
    <property type="project" value="InterPro"/>
</dbReference>
<dbReference type="Proteomes" id="UP000185494">
    <property type="component" value="Chromosome 1"/>
</dbReference>
<evidence type="ECO:0000313" key="5">
    <source>
        <dbReference type="Proteomes" id="UP000185494"/>
    </source>
</evidence>
<name>A0A1L7AN30_9PROT</name>